<dbReference type="PROSITE" id="PS50928">
    <property type="entry name" value="ABC_TM1"/>
    <property type="match status" value="1"/>
</dbReference>
<dbReference type="PANTHER" id="PTHR30193:SF37">
    <property type="entry name" value="INNER MEMBRANE ABC TRANSPORTER PERMEASE PROTEIN YCJO"/>
    <property type="match status" value="1"/>
</dbReference>
<evidence type="ECO:0000256" key="7">
    <source>
        <dbReference type="RuleBase" id="RU363032"/>
    </source>
</evidence>
<keyword evidence="2 7" id="KW-0813">Transport</keyword>
<dbReference type="GO" id="GO:0055085">
    <property type="term" value="P:transmembrane transport"/>
    <property type="evidence" value="ECO:0007669"/>
    <property type="project" value="InterPro"/>
</dbReference>
<feature type="domain" description="ABC transmembrane type-1" evidence="8">
    <location>
        <begin position="114"/>
        <end position="333"/>
    </location>
</feature>
<keyword evidence="5 7" id="KW-1133">Transmembrane helix</keyword>
<comment type="caution">
    <text evidence="9">The sequence shown here is derived from an EMBL/GenBank/DDBJ whole genome shotgun (WGS) entry which is preliminary data.</text>
</comment>
<sequence length="345" mass="38633">MAITSLEEKLNPSKPTTLTSSTLSAQEVNKSLKTRLTSMRTKMKAKRTTKREDNVFLQMIWITPALAFIALFIFFSAFIVFKNGFNSFPLDIKWAFTFKVFEVVAHDPTFQRALINSLLYVVVTVPIGLVFSIGIAKALASLLSKRTFSFLQGLFFLPYVTSAMAVAMAFAFMFSSNSAGIFNKIFGLFGIEAIKWLEDPKYAILTVLIFGIWRSLPFQIVMLTTAFMRINTQYYAAASADGMKKWKQFWRISIPQIVPTIIYLTTVGIIGSFKAFPLGLFGSEKKAESVNAQTIVFWIYDRTTGTGGIQSNQMAGAASIILLAIILVVTIINRRVAKVLSKRYR</sequence>
<dbReference type="SUPFAM" id="SSF161098">
    <property type="entry name" value="MetI-like"/>
    <property type="match status" value="1"/>
</dbReference>
<comment type="subcellular location">
    <subcellularLocation>
        <location evidence="1 7">Cell membrane</location>
        <topology evidence="1 7">Multi-pass membrane protein</topology>
    </subcellularLocation>
</comment>
<evidence type="ECO:0000256" key="1">
    <source>
        <dbReference type="ARBA" id="ARBA00004651"/>
    </source>
</evidence>
<keyword evidence="3" id="KW-1003">Cell membrane</keyword>
<feature type="transmembrane region" description="Helical" evidence="7">
    <location>
        <begin position="202"/>
        <end position="228"/>
    </location>
</feature>
<evidence type="ECO:0000313" key="9">
    <source>
        <dbReference type="EMBL" id="PPE05941.1"/>
    </source>
</evidence>
<feature type="transmembrane region" description="Helical" evidence="7">
    <location>
        <begin position="118"/>
        <end position="142"/>
    </location>
</feature>
<evidence type="ECO:0000256" key="4">
    <source>
        <dbReference type="ARBA" id="ARBA00022692"/>
    </source>
</evidence>
<dbReference type="CDD" id="cd06261">
    <property type="entry name" value="TM_PBP2"/>
    <property type="match status" value="1"/>
</dbReference>
<feature type="transmembrane region" description="Helical" evidence="7">
    <location>
        <begin position="249"/>
        <end position="273"/>
    </location>
</feature>
<dbReference type="Proteomes" id="UP000237865">
    <property type="component" value="Unassembled WGS sequence"/>
</dbReference>
<feature type="transmembrane region" description="Helical" evidence="7">
    <location>
        <begin position="154"/>
        <end position="174"/>
    </location>
</feature>
<feature type="transmembrane region" description="Helical" evidence="7">
    <location>
        <begin position="55"/>
        <end position="81"/>
    </location>
</feature>
<keyword evidence="10" id="KW-1185">Reference proteome</keyword>
<evidence type="ECO:0000313" key="10">
    <source>
        <dbReference type="Proteomes" id="UP000237865"/>
    </source>
</evidence>
<dbReference type="AlphaFoldDB" id="A0A2S5RF53"/>
<dbReference type="GO" id="GO:0005886">
    <property type="term" value="C:plasma membrane"/>
    <property type="evidence" value="ECO:0007669"/>
    <property type="project" value="UniProtKB-SubCell"/>
</dbReference>
<dbReference type="InterPro" id="IPR051393">
    <property type="entry name" value="ABC_transporter_permease"/>
</dbReference>
<proteinExistence type="inferred from homology"/>
<comment type="similarity">
    <text evidence="7">Belongs to the binding-protein-dependent transport system permease family.</text>
</comment>
<organism evidence="9 10">
    <name type="scientific">Williamsoniiplasma lucivorax</name>
    <dbReference type="NCBI Taxonomy" id="209274"/>
    <lineage>
        <taxon>Bacteria</taxon>
        <taxon>Bacillati</taxon>
        <taxon>Mycoplasmatota</taxon>
        <taxon>Mollicutes</taxon>
        <taxon>Entomoplasmatales</taxon>
        <taxon>Williamsoniiplasma</taxon>
    </lineage>
</organism>
<dbReference type="EMBL" id="PHNE01000001">
    <property type="protein sequence ID" value="PPE05941.1"/>
    <property type="molecule type" value="Genomic_DNA"/>
</dbReference>
<evidence type="ECO:0000259" key="8">
    <source>
        <dbReference type="PROSITE" id="PS50928"/>
    </source>
</evidence>
<dbReference type="STRING" id="1399797.GCA_000518285_00921"/>
<keyword evidence="4 7" id="KW-0812">Transmembrane</keyword>
<dbReference type="RefSeq" id="WP_028126660.1">
    <property type="nucleotide sequence ID" value="NZ_PHNE01000001.1"/>
</dbReference>
<reference evidence="9 10" key="1">
    <citation type="submission" date="2017-11" db="EMBL/GenBank/DDBJ databases">
        <title>Genome sequence of Entomoplasma lucivorax PIPN-2 (ATCC 49196).</title>
        <authorList>
            <person name="Lo W.-S."/>
            <person name="Gasparich G.E."/>
            <person name="Kuo C.-H."/>
        </authorList>
    </citation>
    <scope>NUCLEOTIDE SEQUENCE [LARGE SCALE GENOMIC DNA]</scope>
    <source>
        <strain evidence="9 10">PIPN-2</strain>
    </source>
</reference>
<dbReference type="InterPro" id="IPR000515">
    <property type="entry name" value="MetI-like"/>
</dbReference>
<dbReference type="InterPro" id="IPR035906">
    <property type="entry name" value="MetI-like_sf"/>
</dbReference>
<keyword evidence="6 7" id="KW-0472">Membrane</keyword>
<dbReference type="Gene3D" id="1.10.3720.10">
    <property type="entry name" value="MetI-like"/>
    <property type="match status" value="1"/>
</dbReference>
<evidence type="ECO:0000256" key="3">
    <source>
        <dbReference type="ARBA" id="ARBA00022475"/>
    </source>
</evidence>
<dbReference type="PANTHER" id="PTHR30193">
    <property type="entry name" value="ABC TRANSPORTER PERMEASE PROTEIN"/>
    <property type="match status" value="1"/>
</dbReference>
<evidence type="ECO:0000256" key="6">
    <source>
        <dbReference type="ARBA" id="ARBA00023136"/>
    </source>
</evidence>
<accession>A0A2S5RF53</accession>
<feature type="transmembrane region" description="Helical" evidence="7">
    <location>
        <begin position="314"/>
        <end position="333"/>
    </location>
</feature>
<name>A0A2S5RF53_9MOLU</name>
<dbReference type="Pfam" id="PF00528">
    <property type="entry name" value="BPD_transp_1"/>
    <property type="match status" value="1"/>
</dbReference>
<evidence type="ECO:0000256" key="5">
    <source>
        <dbReference type="ARBA" id="ARBA00022989"/>
    </source>
</evidence>
<protein>
    <submittedName>
        <fullName evidence="9">sn-glycerol-3-phosphate ABC transporter permease</fullName>
    </submittedName>
</protein>
<evidence type="ECO:0000256" key="2">
    <source>
        <dbReference type="ARBA" id="ARBA00022448"/>
    </source>
</evidence>
<gene>
    <name evidence="9" type="primary">ugpA</name>
    <name evidence="9" type="ORF">ELUCI_v1c02320</name>
</gene>